<dbReference type="VEuPathDB" id="FungiDB:PV10_02325"/>
<accession>A0A0D1WYP3</accession>
<dbReference type="PROSITE" id="PS50011">
    <property type="entry name" value="PROTEIN_KINASE_DOM"/>
    <property type="match status" value="1"/>
</dbReference>
<feature type="compositionally biased region" description="Polar residues" evidence="22">
    <location>
        <begin position="401"/>
        <end position="414"/>
    </location>
</feature>
<feature type="region of interest" description="Disordered" evidence="22">
    <location>
        <begin position="540"/>
        <end position="601"/>
    </location>
</feature>
<feature type="compositionally biased region" description="Polar residues" evidence="22">
    <location>
        <begin position="1"/>
        <end position="11"/>
    </location>
</feature>
<dbReference type="GO" id="GO:0034045">
    <property type="term" value="C:phagophore assembly site membrane"/>
    <property type="evidence" value="ECO:0007669"/>
    <property type="project" value="UniProtKB-SubCell"/>
</dbReference>
<evidence type="ECO:0000256" key="20">
    <source>
        <dbReference type="ARBA" id="ARBA00060750"/>
    </source>
</evidence>
<evidence type="ECO:0000256" key="12">
    <source>
        <dbReference type="ARBA" id="ARBA00022777"/>
    </source>
</evidence>
<dbReference type="OrthoDB" id="346907at2759"/>
<comment type="catalytic activity">
    <reaction evidence="18">
        <text>L-threonyl-[protein] + ATP = O-phospho-L-threonyl-[protein] + ADP + H(+)</text>
        <dbReference type="Rhea" id="RHEA:46608"/>
        <dbReference type="Rhea" id="RHEA-COMP:11060"/>
        <dbReference type="Rhea" id="RHEA-COMP:11605"/>
        <dbReference type="ChEBI" id="CHEBI:15378"/>
        <dbReference type="ChEBI" id="CHEBI:30013"/>
        <dbReference type="ChEBI" id="CHEBI:30616"/>
        <dbReference type="ChEBI" id="CHEBI:61977"/>
        <dbReference type="ChEBI" id="CHEBI:456216"/>
        <dbReference type="EC" id="2.7.11.1"/>
    </reaction>
</comment>
<dbReference type="GeneID" id="27320170"/>
<dbReference type="CDD" id="cd14009">
    <property type="entry name" value="STKc_ATG1_ULK_like"/>
    <property type="match status" value="1"/>
</dbReference>
<evidence type="ECO:0000256" key="19">
    <source>
        <dbReference type="ARBA" id="ARBA00048679"/>
    </source>
</evidence>
<evidence type="ECO:0000256" key="8">
    <source>
        <dbReference type="ARBA" id="ARBA00022490"/>
    </source>
</evidence>
<dbReference type="FunFam" id="3.30.200.20:FF:000042">
    <property type="entry name" value="Aurora kinase A"/>
    <property type="match status" value="1"/>
</dbReference>
<keyword evidence="7" id="KW-0813">Transport</keyword>
<feature type="compositionally biased region" description="Polar residues" evidence="22">
    <location>
        <begin position="697"/>
        <end position="711"/>
    </location>
</feature>
<gene>
    <name evidence="24" type="ORF">PV10_02325</name>
</gene>
<dbReference type="GO" id="GO:0000045">
    <property type="term" value="P:autophagosome assembly"/>
    <property type="evidence" value="ECO:0007669"/>
    <property type="project" value="TreeGrafter"/>
</dbReference>
<keyword evidence="10" id="KW-0808">Transferase</keyword>
<evidence type="ECO:0000256" key="16">
    <source>
        <dbReference type="ARBA" id="ARBA00023136"/>
    </source>
</evidence>
<keyword evidence="25" id="KW-1185">Reference proteome</keyword>
<feature type="region of interest" description="Disordered" evidence="22">
    <location>
        <begin position="697"/>
        <end position="717"/>
    </location>
</feature>
<dbReference type="Proteomes" id="UP000054302">
    <property type="component" value="Unassembled WGS sequence"/>
</dbReference>
<dbReference type="FunFam" id="1.10.510.10:FF:000817">
    <property type="entry name" value="Serine/threonine-protein kinase ATG1"/>
    <property type="match status" value="1"/>
</dbReference>
<dbReference type="EMBL" id="KN847521">
    <property type="protein sequence ID" value="KIV94570.1"/>
    <property type="molecule type" value="Genomic_DNA"/>
</dbReference>
<dbReference type="STRING" id="212818.A0A0D1WYP3"/>
<dbReference type="InterPro" id="IPR045269">
    <property type="entry name" value="Atg1-like"/>
</dbReference>
<evidence type="ECO:0000256" key="3">
    <source>
        <dbReference type="ARBA" id="ARBA00011138"/>
    </source>
</evidence>
<evidence type="ECO:0000313" key="24">
    <source>
        <dbReference type="EMBL" id="KIV94570.1"/>
    </source>
</evidence>
<protein>
    <recommendedName>
        <fullName evidence="5">Serine/threonine-protein kinase ATG1</fullName>
        <ecNumber evidence="4">2.7.11.1</ecNumber>
    </recommendedName>
    <alternativeName>
        <fullName evidence="17">Autophagy-related protein 1</fullName>
    </alternativeName>
    <alternativeName>
        <fullName evidence="6">Serine/threonine-protein kinase atg1</fullName>
    </alternativeName>
</protein>
<evidence type="ECO:0000256" key="17">
    <source>
        <dbReference type="ARBA" id="ARBA00030237"/>
    </source>
</evidence>
<sequence length="1006" mass="111382">MATTTPQSSVPRRSKESDKIGSFQRQEEIGRGSFATVYKAIHTAHSGTQSIVAIKSVNLAKLNKKLKDNLTSEISILKGLHHPHIVALIDCKESSSHIHLVMEYVALGDLSQFIKKRDTIKDHEMVGNMMQKYPNPRVGGLHEVVVRHFLQQLASALQFLRARDLIHRDVKPQNLLLSPSPAYFRRHNPYPMPYQADENSLMPVCGIKSLPMLKIADFGFARSLPATALAETLCGSPLYMAPEILRYEKYDAKADLWSVGTVLYELVTSKPPFRANNHVELLRRIEKGDDQIKFADEILISDEMKKLIRTLLKRDPKERLSFPDFFSNTIIVSDIPGLHPEDMEQVKEDSQQLQTERRRSSRTDPAGVARPRSIKEPESPYSDNSRNIAEDPVQRRYSVNRRLSSARDQTVTQRRPSDERLAPMDSSPGSNARPALHPHATAPGRTELYSRPTSTPMARQSSGGSHKLPPSSLRAQVYDEQQELALRKQREDKERERVDQDIAFERDYVLVEKKAVEVNALADELDASPRLNRNSLQTAMSPKSGAMVRRATTQGHPASTTGAQTSASRAVQIASGRRPDALHQRQSSYERRYGPSPSSATSAISKALNMASGRLFGVGFSPPVNLMRGGKSPPVGYNPFPVYPSSQSSLVVIGDTTKPQATDEDSRFVQIVEELANRSDVVYGLAEVKYKQLTPAAPSQTGLGLRNPSSEHGSESPIGAVNEDLTVEAAVIVSEEALVLYVKALSLLAKAMDIAARWWQRKNRAEGADDRGYRTSTSAAAAGLRMNNVVQWIRNRFNEVLEKTDLVRLKLIESQRHLPEDHPSHPNNISTTTASSVGLGTSAEQVVVSTGITAERLMYDRALEMCRAAAINELTNEDPQGCEISYVTAIRMLEAILESDDDNLSRQGSGSSDQEEKDSLVPINGLEAEDRQTVRNCKSGRLKVGDIKLTRFLVVTSIRKRLGILRQKIQISQKRASAPALPSPSRGSPPVGQRVNHPAALTPPRA</sequence>
<dbReference type="Pfam" id="PF00069">
    <property type="entry name" value="Pkinase"/>
    <property type="match status" value="1"/>
</dbReference>
<comment type="subunit">
    <text evidence="3">Homodimer. Forms a ternary complex with ATG13 and ATG17.</text>
</comment>
<keyword evidence="16" id="KW-0472">Membrane</keyword>
<feature type="binding site" evidence="21">
    <location>
        <position position="55"/>
    </location>
    <ligand>
        <name>ATP</name>
        <dbReference type="ChEBI" id="CHEBI:30616"/>
    </ligand>
</feature>
<dbReference type="InterPro" id="IPR011009">
    <property type="entry name" value="Kinase-like_dom_sf"/>
</dbReference>
<dbReference type="InterPro" id="IPR048941">
    <property type="entry name" value="ATG1-like_MIT2"/>
</dbReference>
<dbReference type="SMART" id="SM00220">
    <property type="entry name" value="S_TKc"/>
    <property type="match status" value="1"/>
</dbReference>
<evidence type="ECO:0000259" key="23">
    <source>
        <dbReference type="PROSITE" id="PS50011"/>
    </source>
</evidence>
<dbReference type="Pfam" id="PF21127">
    <property type="entry name" value="ATG1-like_MIT2"/>
    <property type="match status" value="1"/>
</dbReference>
<evidence type="ECO:0000256" key="1">
    <source>
        <dbReference type="ARBA" id="ARBA00004496"/>
    </source>
</evidence>
<feature type="domain" description="Protein kinase" evidence="23">
    <location>
        <begin position="23"/>
        <end position="331"/>
    </location>
</feature>
<evidence type="ECO:0000256" key="15">
    <source>
        <dbReference type="ARBA" id="ARBA00023006"/>
    </source>
</evidence>
<evidence type="ECO:0000256" key="2">
    <source>
        <dbReference type="ARBA" id="ARBA00004623"/>
    </source>
</evidence>
<dbReference type="EC" id="2.7.11.1" evidence="4"/>
<dbReference type="Gene3D" id="3.30.200.20">
    <property type="entry name" value="Phosphorylase Kinase, domain 1"/>
    <property type="match status" value="1"/>
</dbReference>
<dbReference type="GO" id="GO:0005776">
    <property type="term" value="C:autophagosome"/>
    <property type="evidence" value="ECO:0007669"/>
    <property type="project" value="TreeGrafter"/>
</dbReference>
<evidence type="ECO:0000256" key="13">
    <source>
        <dbReference type="ARBA" id="ARBA00022840"/>
    </source>
</evidence>
<dbReference type="PANTHER" id="PTHR24348">
    <property type="entry name" value="SERINE/THREONINE-PROTEIN KINASE UNC-51-RELATED"/>
    <property type="match status" value="1"/>
</dbReference>
<dbReference type="PANTHER" id="PTHR24348:SF22">
    <property type="entry name" value="NON-SPECIFIC SERINE_THREONINE PROTEIN KINASE"/>
    <property type="match status" value="1"/>
</dbReference>
<feature type="region of interest" description="Disordered" evidence="22">
    <location>
        <begin position="901"/>
        <end position="927"/>
    </location>
</feature>
<dbReference type="InterPro" id="IPR000719">
    <property type="entry name" value="Prot_kinase_dom"/>
</dbReference>
<reference evidence="24 25" key="1">
    <citation type="submission" date="2015-01" db="EMBL/GenBank/DDBJ databases">
        <title>The Genome Sequence of Exophiala mesophila CBS40295.</title>
        <authorList>
            <consortium name="The Broad Institute Genomics Platform"/>
            <person name="Cuomo C."/>
            <person name="de Hoog S."/>
            <person name="Gorbushina A."/>
            <person name="Stielow B."/>
            <person name="Teixiera M."/>
            <person name="Abouelleil A."/>
            <person name="Chapman S.B."/>
            <person name="Priest M."/>
            <person name="Young S.K."/>
            <person name="Wortman J."/>
            <person name="Nusbaum C."/>
            <person name="Birren B."/>
        </authorList>
    </citation>
    <scope>NUCLEOTIDE SEQUENCE [LARGE SCALE GENOMIC DNA]</scope>
    <source>
        <strain evidence="24 25">CBS 40295</strain>
    </source>
</reference>
<evidence type="ECO:0000256" key="5">
    <source>
        <dbReference type="ARBA" id="ARBA00018572"/>
    </source>
</evidence>
<dbReference type="PROSITE" id="PS00107">
    <property type="entry name" value="PROTEIN_KINASE_ATP"/>
    <property type="match status" value="1"/>
</dbReference>
<evidence type="ECO:0000256" key="21">
    <source>
        <dbReference type="PROSITE-ProRule" id="PRU10141"/>
    </source>
</evidence>
<evidence type="ECO:0000256" key="10">
    <source>
        <dbReference type="ARBA" id="ARBA00022679"/>
    </source>
</evidence>
<evidence type="ECO:0000313" key="25">
    <source>
        <dbReference type="Proteomes" id="UP000054302"/>
    </source>
</evidence>
<keyword evidence="8" id="KW-0963">Cytoplasm</keyword>
<feature type="compositionally biased region" description="Basic and acidic residues" evidence="22">
    <location>
        <begin position="13"/>
        <end position="23"/>
    </location>
</feature>
<comment type="subcellular location">
    <subcellularLocation>
        <location evidence="1">Cytoplasm</location>
    </subcellularLocation>
    <subcellularLocation>
        <location evidence="2">Preautophagosomal structure membrane</location>
        <topology evidence="2">Peripheral membrane protein</topology>
    </subcellularLocation>
</comment>
<evidence type="ECO:0000256" key="14">
    <source>
        <dbReference type="ARBA" id="ARBA00022927"/>
    </source>
</evidence>
<name>A0A0D1WYP3_EXOME</name>
<dbReference type="GO" id="GO:0004674">
    <property type="term" value="F:protein serine/threonine kinase activity"/>
    <property type="evidence" value="ECO:0007669"/>
    <property type="project" value="UniProtKB-KW"/>
</dbReference>
<keyword evidence="13 21" id="KW-0067">ATP-binding</keyword>
<organism evidence="24 25">
    <name type="scientific">Exophiala mesophila</name>
    <name type="common">Black yeast-like fungus</name>
    <dbReference type="NCBI Taxonomy" id="212818"/>
    <lineage>
        <taxon>Eukaryota</taxon>
        <taxon>Fungi</taxon>
        <taxon>Dikarya</taxon>
        <taxon>Ascomycota</taxon>
        <taxon>Pezizomycotina</taxon>
        <taxon>Eurotiomycetes</taxon>
        <taxon>Chaetothyriomycetidae</taxon>
        <taxon>Chaetothyriales</taxon>
        <taxon>Herpotrichiellaceae</taxon>
        <taxon>Exophiala</taxon>
    </lineage>
</organism>
<dbReference type="RefSeq" id="XP_016226144.1">
    <property type="nucleotide sequence ID" value="XM_016366626.1"/>
</dbReference>
<dbReference type="PROSITE" id="PS00108">
    <property type="entry name" value="PROTEIN_KINASE_ST"/>
    <property type="match status" value="1"/>
</dbReference>
<feature type="region of interest" description="Disordered" evidence="22">
    <location>
        <begin position="971"/>
        <end position="1006"/>
    </location>
</feature>
<evidence type="ECO:0000256" key="18">
    <source>
        <dbReference type="ARBA" id="ARBA00047899"/>
    </source>
</evidence>
<dbReference type="AlphaFoldDB" id="A0A0D1WYP3"/>
<feature type="region of interest" description="Disordered" evidence="22">
    <location>
        <begin position="1"/>
        <end position="23"/>
    </location>
</feature>
<evidence type="ECO:0000256" key="11">
    <source>
        <dbReference type="ARBA" id="ARBA00022741"/>
    </source>
</evidence>
<feature type="compositionally biased region" description="Basic and acidic residues" evidence="22">
    <location>
        <begin position="344"/>
        <end position="362"/>
    </location>
</feature>
<feature type="compositionally biased region" description="Polar residues" evidence="22">
    <location>
        <begin position="551"/>
        <end position="569"/>
    </location>
</feature>
<keyword evidence="15" id="KW-0072">Autophagy</keyword>
<dbReference type="Pfam" id="PF12063">
    <property type="entry name" value="ATG1-like_MIT1"/>
    <property type="match status" value="1"/>
</dbReference>
<dbReference type="InterPro" id="IPR017441">
    <property type="entry name" value="Protein_kinase_ATP_BS"/>
</dbReference>
<keyword evidence="14" id="KW-0653">Protein transport</keyword>
<feature type="compositionally biased region" description="Polar residues" evidence="22">
    <location>
        <begin position="451"/>
        <end position="464"/>
    </location>
</feature>
<dbReference type="Gene3D" id="1.10.510.10">
    <property type="entry name" value="Transferase(Phosphotransferase) domain 1"/>
    <property type="match status" value="1"/>
</dbReference>
<dbReference type="GO" id="GO:0005524">
    <property type="term" value="F:ATP binding"/>
    <property type="evidence" value="ECO:0007669"/>
    <property type="project" value="UniProtKB-UniRule"/>
</dbReference>
<dbReference type="GO" id="GO:0000422">
    <property type="term" value="P:autophagy of mitochondrion"/>
    <property type="evidence" value="ECO:0007669"/>
    <property type="project" value="TreeGrafter"/>
</dbReference>
<dbReference type="GO" id="GO:0015031">
    <property type="term" value="P:protein transport"/>
    <property type="evidence" value="ECO:0007669"/>
    <property type="project" value="UniProtKB-KW"/>
</dbReference>
<comment type="similarity">
    <text evidence="20">Belongs to the protein kinase superfamily. Ser/Thr protein kinase family. APG1/unc-51/ULK1 subfamily.</text>
</comment>
<feature type="region of interest" description="Disordered" evidence="22">
    <location>
        <begin position="344"/>
        <end position="471"/>
    </location>
</feature>
<dbReference type="GO" id="GO:0061709">
    <property type="term" value="P:reticulophagy"/>
    <property type="evidence" value="ECO:0007669"/>
    <property type="project" value="TreeGrafter"/>
</dbReference>
<proteinExistence type="inferred from homology"/>
<dbReference type="GO" id="GO:0042594">
    <property type="term" value="P:response to starvation"/>
    <property type="evidence" value="ECO:0007669"/>
    <property type="project" value="TreeGrafter"/>
</dbReference>
<dbReference type="GO" id="GO:0034727">
    <property type="term" value="P:piecemeal microautophagy of the nucleus"/>
    <property type="evidence" value="ECO:0007669"/>
    <property type="project" value="TreeGrafter"/>
</dbReference>
<dbReference type="InterPro" id="IPR008271">
    <property type="entry name" value="Ser/Thr_kinase_AS"/>
</dbReference>
<dbReference type="InterPro" id="IPR022708">
    <property type="entry name" value="Atg1-like_tMIT"/>
</dbReference>
<evidence type="ECO:0000256" key="9">
    <source>
        <dbReference type="ARBA" id="ARBA00022527"/>
    </source>
</evidence>
<dbReference type="SUPFAM" id="SSF56112">
    <property type="entry name" value="Protein kinase-like (PK-like)"/>
    <property type="match status" value="1"/>
</dbReference>
<evidence type="ECO:0000256" key="6">
    <source>
        <dbReference type="ARBA" id="ARBA00019599"/>
    </source>
</evidence>
<evidence type="ECO:0000256" key="4">
    <source>
        <dbReference type="ARBA" id="ARBA00012513"/>
    </source>
</evidence>
<keyword evidence="11 21" id="KW-0547">Nucleotide-binding</keyword>
<dbReference type="GO" id="GO:0005829">
    <property type="term" value="C:cytosol"/>
    <property type="evidence" value="ECO:0007669"/>
    <property type="project" value="TreeGrafter"/>
</dbReference>
<dbReference type="GO" id="GO:0010506">
    <property type="term" value="P:regulation of autophagy"/>
    <property type="evidence" value="ECO:0007669"/>
    <property type="project" value="InterPro"/>
</dbReference>
<feature type="compositionally biased region" description="Basic and acidic residues" evidence="22">
    <location>
        <begin position="577"/>
        <end position="593"/>
    </location>
</feature>
<evidence type="ECO:0000256" key="22">
    <source>
        <dbReference type="SAM" id="MobiDB-lite"/>
    </source>
</evidence>
<evidence type="ECO:0000256" key="7">
    <source>
        <dbReference type="ARBA" id="ARBA00022448"/>
    </source>
</evidence>
<keyword evidence="12" id="KW-0418">Kinase</keyword>
<comment type="catalytic activity">
    <reaction evidence="19">
        <text>L-seryl-[protein] + ATP = O-phospho-L-seryl-[protein] + ADP + H(+)</text>
        <dbReference type="Rhea" id="RHEA:17989"/>
        <dbReference type="Rhea" id="RHEA-COMP:9863"/>
        <dbReference type="Rhea" id="RHEA-COMP:11604"/>
        <dbReference type="ChEBI" id="CHEBI:15378"/>
        <dbReference type="ChEBI" id="CHEBI:29999"/>
        <dbReference type="ChEBI" id="CHEBI:30616"/>
        <dbReference type="ChEBI" id="CHEBI:83421"/>
        <dbReference type="ChEBI" id="CHEBI:456216"/>
        <dbReference type="EC" id="2.7.11.1"/>
    </reaction>
</comment>
<keyword evidence="9" id="KW-0723">Serine/threonine-protein kinase</keyword>